<organism evidence="9 10">
    <name type="scientific">Rhodosorus marinus</name>
    <dbReference type="NCBI Taxonomy" id="101924"/>
    <lineage>
        <taxon>Eukaryota</taxon>
        <taxon>Rhodophyta</taxon>
        <taxon>Stylonematophyceae</taxon>
        <taxon>Stylonematales</taxon>
        <taxon>Stylonemataceae</taxon>
        <taxon>Rhodosorus</taxon>
    </lineage>
</organism>
<evidence type="ECO:0000256" key="4">
    <source>
        <dbReference type="ARBA" id="ARBA00022777"/>
    </source>
</evidence>
<feature type="coiled-coil region" evidence="6">
    <location>
        <begin position="811"/>
        <end position="838"/>
    </location>
</feature>
<dbReference type="InterPro" id="IPR011989">
    <property type="entry name" value="ARM-like"/>
</dbReference>
<dbReference type="PANTHER" id="PTHR11584:SF369">
    <property type="entry name" value="MITOGEN-ACTIVATED PROTEIN KINASE KINASE KINASE 19-RELATED"/>
    <property type="match status" value="1"/>
</dbReference>
<dbReference type="PANTHER" id="PTHR11584">
    <property type="entry name" value="SERINE/THREONINE PROTEIN KINASE"/>
    <property type="match status" value="1"/>
</dbReference>
<dbReference type="InterPro" id="IPR000719">
    <property type="entry name" value="Prot_kinase_dom"/>
</dbReference>
<keyword evidence="2" id="KW-0808">Transferase</keyword>
<proteinExistence type="predicted"/>
<evidence type="ECO:0000256" key="1">
    <source>
        <dbReference type="ARBA" id="ARBA00022527"/>
    </source>
</evidence>
<feature type="compositionally biased region" description="Acidic residues" evidence="7">
    <location>
        <begin position="302"/>
        <end position="320"/>
    </location>
</feature>
<dbReference type="AlphaFoldDB" id="A0AAV8V1F5"/>
<reference evidence="9 10" key="1">
    <citation type="journal article" date="2023" name="Nat. Commun.">
        <title>Origin of minicircular mitochondrial genomes in red algae.</title>
        <authorList>
            <person name="Lee Y."/>
            <person name="Cho C.H."/>
            <person name="Lee Y.M."/>
            <person name="Park S.I."/>
            <person name="Yang J.H."/>
            <person name="West J.A."/>
            <person name="Bhattacharya D."/>
            <person name="Yoon H.S."/>
        </authorList>
    </citation>
    <scope>NUCLEOTIDE SEQUENCE [LARGE SCALE GENOMIC DNA]</scope>
    <source>
        <strain evidence="9 10">CCMP1338</strain>
        <tissue evidence="9">Whole cell</tissue>
    </source>
</reference>
<protein>
    <recommendedName>
        <fullName evidence="8">Protein kinase domain-containing protein</fullName>
    </recommendedName>
</protein>
<feature type="domain" description="Protein kinase" evidence="8">
    <location>
        <begin position="17"/>
        <end position="287"/>
    </location>
</feature>
<keyword evidence="10" id="KW-1185">Reference proteome</keyword>
<comment type="caution">
    <text evidence="9">The sequence shown here is derived from an EMBL/GenBank/DDBJ whole genome shotgun (WGS) entry which is preliminary data.</text>
</comment>
<dbReference type="Proteomes" id="UP001157974">
    <property type="component" value="Unassembled WGS sequence"/>
</dbReference>
<dbReference type="SMART" id="SM00220">
    <property type="entry name" value="S_TKc"/>
    <property type="match status" value="1"/>
</dbReference>
<evidence type="ECO:0000259" key="8">
    <source>
        <dbReference type="PROSITE" id="PS50011"/>
    </source>
</evidence>
<evidence type="ECO:0000313" key="9">
    <source>
        <dbReference type="EMBL" id="KAJ8908685.1"/>
    </source>
</evidence>
<dbReference type="PROSITE" id="PS50011">
    <property type="entry name" value="PROTEIN_KINASE_DOM"/>
    <property type="match status" value="1"/>
</dbReference>
<dbReference type="InterPro" id="IPR008271">
    <property type="entry name" value="Ser/Thr_kinase_AS"/>
</dbReference>
<feature type="region of interest" description="Disordered" evidence="7">
    <location>
        <begin position="296"/>
        <end position="326"/>
    </location>
</feature>
<sequence>MGKKENQDVIVGKNGQYKILERLGKGGRGVVYKSLMISEGLHVAVKRVLREQLTAEEERALHYEIELLKNLEDEFVVNYYEAIDDPKSKYLDIVMEYVEGGSLEQLVNTVAKVKADSLYASGCTILLEEKLIARFVKQILQGLLYLHKQGVIHRDIKGANILITKDRHVKLSDFGVSVKKHVHQAEEEDLDAVGTPYWMAPEIISLTGVSTESDIWSLGCTIIELLTGVPPYGDLNEFSAMYRIVTDDRPPLPGDISPPLEDFLLKCFSKDIATRATAEQLLKHRWILDNAADASVSASPSDEFDTTWDDDDQDLLDDENGIGGDSQKMALSQYQEREDDMDEWIDLDDEHEQLKDGALAEEMDWASDLDFGDDPIADKERERERGHVEKWEEMKRIAARLLDESPVARVRACSELRKIFVAHPVQKSNFLVQPGLLPILENLEDPLNEKVLESVLLLLNGLMEEEKEARDVTFQMLHRSATFLTSYRDSTATNLPKAGNLIELLCLSGLVPVIIPLCDRVHLDTVRLSAGRFLQQMTLDKSTVRTLCACRASSGFISLLETDMESDAHMEMVQIGISGIKAILMNADRAFFTRRMCHEGALGRLAACISWISRKGAEEEYQSIRFEAAEVIQIFAKRPDPLVKKYLSGEEVLGTLVETLDALKIPDLEPSLELFLSSILDLARDPLSHTPLQNADVIPRLVGILDTYHESYANHTCSALVPKMMTEVISTLSLICRVSSKRQELACVAGVIPHLQWFIRNSGLLKAWSLDLYAGLAMVSSRTREELWKHDGLDFYMEILESPTTLNMYIVKILQSLLEWLENEKERVEKELVRVTNERPRQRADPKSLFLRRILPQSNLALTAGLDAMLESLVNIVQFSEVVSRIIVEERLLRLMVSYIGSKTPRLQILMLRLIRISVDNGKLTPTLSRELKMTSVLEDLVEQKHAITVTEQAGFILALVIALEAGSNA</sequence>
<keyword evidence="5" id="KW-0067">ATP-binding</keyword>
<dbReference type="SUPFAM" id="SSF56112">
    <property type="entry name" value="Protein kinase-like (PK-like)"/>
    <property type="match status" value="1"/>
</dbReference>
<keyword evidence="1" id="KW-0723">Serine/threonine-protein kinase</keyword>
<name>A0AAV8V1F5_9RHOD</name>
<keyword evidence="6" id="KW-0175">Coiled coil</keyword>
<dbReference type="PROSITE" id="PS00108">
    <property type="entry name" value="PROTEIN_KINASE_ST"/>
    <property type="match status" value="1"/>
</dbReference>
<evidence type="ECO:0000313" key="10">
    <source>
        <dbReference type="Proteomes" id="UP001157974"/>
    </source>
</evidence>
<evidence type="ECO:0000256" key="6">
    <source>
        <dbReference type="SAM" id="Coils"/>
    </source>
</evidence>
<dbReference type="GO" id="GO:0005524">
    <property type="term" value="F:ATP binding"/>
    <property type="evidence" value="ECO:0007669"/>
    <property type="project" value="UniProtKB-KW"/>
</dbReference>
<evidence type="ECO:0000256" key="5">
    <source>
        <dbReference type="ARBA" id="ARBA00022840"/>
    </source>
</evidence>
<keyword evidence="3" id="KW-0547">Nucleotide-binding</keyword>
<dbReference type="SUPFAM" id="SSF48371">
    <property type="entry name" value="ARM repeat"/>
    <property type="match status" value="1"/>
</dbReference>
<keyword evidence="4" id="KW-0418">Kinase</keyword>
<dbReference type="Gene3D" id="1.10.510.10">
    <property type="entry name" value="Transferase(Phosphotransferase) domain 1"/>
    <property type="match status" value="1"/>
</dbReference>
<dbReference type="InterPro" id="IPR016024">
    <property type="entry name" value="ARM-type_fold"/>
</dbReference>
<dbReference type="InterPro" id="IPR011009">
    <property type="entry name" value="Kinase-like_dom_sf"/>
</dbReference>
<dbReference type="Gene3D" id="1.25.10.10">
    <property type="entry name" value="Leucine-rich Repeat Variant"/>
    <property type="match status" value="2"/>
</dbReference>
<accession>A0AAV8V1F5</accession>
<dbReference type="GO" id="GO:0004674">
    <property type="term" value="F:protein serine/threonine kinase activity"/>
    <property type="evidence" value="ECO:0007669"/>
    <property type="project" value="UniProtKB-KW"/>
</dbReference>
<evidence type="ECO:0000256" key="7">
    <source>
        <dbReference type="SAM" id="MobiDB-lite"/>
    </source>
</evidence>
<evidence type="ECO:0000256" key="2">
    <source>
        <dbReference type="ARBA" id="ARBA00022679"/>
    </source>
</evidence>
<dbReference type="Pfam" id="PF00069">
    <property type="entry name" value="Pkinase"/>
    <property type="match status" value="1"/>
</dbReference>
<evidence type="ECO:0000256" key="3">
    <source>
        <dbReference type="ARBA" id="ARBA00022741"/>
    </source>
</evidence>
<dbReference type="EMBL" id="JAMWBK010000001">
    <property type="protein sequence ID" value="KAJ8908685.1"/>
    <property type="molecule type" value="Genomic_DNA"/>
</dbReference>
<gene>
    <name evidence="9" type="ORF">NDN08_005390</name>
</gene>